<sequence>MKILVQETPFDSVEDVVARIPLASVEMRDIPRIFQNVITPCGKEVV</sequence>
<organism evidence="1 2">
    <name type="scientific">Araneus ventricosus</name>
    <name type="common">Orbweaver spider</name>
    <name type="synonym">Epeira ventricosa</name>
    <dbReference type="NCBI Taxonomy" id="182803"/>
    <lineage>
        <taxon>Eukaryota</taxon>
        <taxon>Metazoa</taxon>
        <taxon>Ecdysozoa</taxon>
        <taxon>Arthropoda</taxon>
        <taxon>Chelicerata</taxon>
        <taxon>Arachnida</taxon>
        <taxon>Araneae</taxon>
        <taxon>Araneomorphae</taxon>
        <taxon>Entelegynae</taxon>
        <taxon>Araneoidea</taxon>
        <taxon>Araneidae</taxon>
        <taxon>Araneus</taxon>
    </lineage>
</organism>
<dbReference type="Proteomes" id="UP000499080">
    <property type="component" value="Unassembled WGS sequence"/>
</dbReference>
<protein>
    <submittedName>
        <fullName evidence="1">Uncharacterized protein</fullName>
    </submittedName>
</protein>
<dbReference type="AlphaFoldDB" id="A0A4Y2VBH5"/>
<reference evidence="1 2" key="1">
    <citation type="journal article" date="2019" name="Sci. Rep.">
        <title>Orb-weaving spider Araneus ventricosus genome elucidates the spidroin gene catalogue.</title>
        <authorList>
            <person name="Kono N."/>
            <person name="Nakamura H."/>
            <person name="Ohtoshi R."/>
            <person name="Moran D.A.P."/>
            <person name="Shinohara A."/>
            <person name="Yoshida Y."/>
            <person name="Fujiwara M."/>
            <person name="Mori M."/>
            <person name="Tomita M."/>
            <person name="Arakawa K."/>
        </authorList>
    </citation>
    <scope>NUCLEOTIDE SEQUENCE [LARGE SCALE GENOMIC DNA]</scope>
</reference>
<proteinExistence type="predicted"/>
<comment type="caution">
    <text evidence="1">The sequence shown here is derived from an EMBL/GenBank/DDBJ whole genome shotgun (WGS) entry which is preliminary data.</text>
</comment>
<evidence type="ECO:0000313" key="1">
    <source>
        <dbReference type="EMBL" id="GBO21872.1"/>
    </source>
</evidence>
<evidence type="ECO:0000313" key="2">
    <source>
        <dbReference type="Proteomes" id="UP000499080"/>
    </source>
</evidence>
<name>A0A4Y2VBH5_ARAVE</name>
<dbReference type="EMBL" id="BGPR01044996">
    <property type="protein sequence ID" value="GBO21872.1"/>
    <property type="molecule type" value="Genomic_DNA"/>
</dbReference>
<feature type="non-terminal residue" evidence="1">
    <location>
        <position position="46"/>
    </location>
</feature>
<keyword evidence="2" id="KW-1185">Reference proteome</keyword>
<accession>A0A4Y2VBH5</accession>
<gene>
    <name evidence="1" type="ORF">AVEN_26841_1</name>
</gene>